<dbReference type="GO" id="GO:0045490">
    <property type="term" value="P:pectin catabolic process"/>
    <property type="evidence" value="ECO:0007669"/>
    <property type="project" value="TreeGrafter"/>
</dbReference>
<keyword evidence="4 7" id="KW-0732">Signal</keyword>
<dbReference type="NCBIfam" id="TIGR04183">
    <property type="entry name" value="Por_Secre_tail"/>
    <property type="match status" value="1"/>
</dbReference>
<comment type="catalytic activity">
    <reaction evidence="1 7">
        <text>The enzyme specifically hydrolyzes (1-&gt;4)-beta-D-galactosidic linkages in type I arabinogalactans.</text>
        <dbReference type="EC" id="3.2.1.89"/>
    </reaction>
</comment>
<protein>
    <recommendedName>
        <fullName evidence="3 7">Arabinogalactan endo-beta-1,4-galactanase</fullName>
        <ecNumber evidence="3 7">3.2.1.89</ecNumber>
    </recommendedName>
</protein>
<evidence type="ECO:0000259" key="8">
    <source>
        <dbReference type="Pfam" id="PF18962"/>
    </source>
</evidence>
<organism evidence="9 10">
    <name type="scientific">Flavobacterium alvei</name>
    <dbReference type="NCBI Taxonomy" id="2080416"/>
    <lineage>
        <taxon>Bacteria</taxon>
        <taxon>Pseudomonadati</taxon>
        <taxon>Bacteroidota</taxon>
        <taxon>Flavobacteriia</taxon>
        <taxon>Flavobacteriales</taxon>
        <taxon>Flavobacteriaceae</taxon>
        <taxon>Flavobacterium</taxon>
    </lineage>
</organism>
<keyword evidence="5 7" id="KW-0378">Hydrolase</keyword>
<dbReference type="InterPro" id="IPR011683">
    <property type="entry name" value="Glyco_hydro_53"/>
</dbReference>
<dbReference type="GO" id="GO:0031218">
    <property type="term" value="F:arabinogalactan endo-1,4-beta-galactosidase activity"/>
    <property type="evidence" value="ECO:0007669"/>
    <property type="project" value="UniProtKB-EC"/>
</dbReference>
<feature type="chain" id="PRO_5015373888" description="Arabinogalactan endo-beta-1,4-galactanase" evidence="7">
    <location>
        <begin position="27"/>
        <end position="568"/>
    </location>
</feature>
<dbReference type="GO" id="GO:0015926">
    <property type="term" value="F:glucosidase activity"/>
    <property type="evidence" value="ECO:0007669"/>
    <property type="project" value="InterPro"/>
</dbReference>
<evidence type="ECO:0000256" key="5">
    <source>
        <dbReference type="ARBA" id="ARBA00022801"/>
    </source>
</evidence>
<dbReference type="PANTHER" id="PTHR34983:SF1">
    <property type="entry name" value="ARABINOGALACTAN ENDO-BETA-1,4-GALACTANASE A"/>
    <property type="match status" value="1"/>
</dbReference>
<evidence type="ECO:0000256" key="7">
    <source>
        <dbReference type="RuleBase" id="RU361192"/>
    </source>
</evidence>
<dbReference type="OrthoDB" id="1110367at2"/>
<evidence type="ECO:0000256" key="3">
    <source>
        <dbReference type="ARBA" id="ARBA00012556"/>
    </source>
</evidence>
<dbReference type="EC" id="3.2.1.89" evidence="3 7"/>
<dbReference type="Pfam" id="PF18962">
    <property type="entry name" value="Por_Secre_tail"/>
    <property type="match status" value="1"/>
</dbReference>
<dbReference type="Proteomes" id="UP000237310">
    <property type="component" value="Unassembled WGS sequence"/>
</dbReference>
<dbReference type="InterPro" id="IPR017853">
    <property type="entry name" value="GH"/>
</dbReference>
<name>A0A2S5AA86_9FLAO</name>
<evidence type="ECO:0000256" key="4">
    <source>
        <dbReference type="ARBA" id="ARBA00022729"/>
    </source>
</evidence>
<evidence type="ECO:0000256" key="2">
    <source>
        <dbReference type="ARBA" id="ARBA00010687"/>
    </source>
</evidence>
<feature type="domain" description="Secretion system C-terminal sorting" evidence="8">
    <location>
        <begin position="495"/>
        <end position="560"/>
    </location>
</feature>
<evidence type="ECO:0000313" key="10">
    <source>
        <dbReference type="Proteomes" id="UP000237310"/>
    </source>
</evidence>
<dbReference type="InterPro" id="IPR026444">
    <property type="entry name" value="Secre_tail"/>
</dbReference>
<gene>
    <name evidence="9" type="ORF">C3L50_09620</name>
</gene>
<comment type="similarity">
    <text evidence="2 7">Belongs to the glycosyl hydrolase 53 family.</text>
</comment>
<reference evidence="9 10" key="1">
    <citation type="submission" date="2018-01" db="EMBL/GenBank/DDBJ databases">
        <authorList>
            <person name="Gaut B.S."/>
            <person name="Morton B.R."/>
            <person name="Clegg M.T."/>
            <person name="Duvall M.R."/>
        </authorList>
    </citation>
    <scope>NUCLEOTIDE SEQUENCE [LARGE SCALE GENOMIC DNA]</scope>
    <source>
        <strain evidence="9 10">HR-AY</strain>
    </source>
</reference>
<keyword evidence="6 7" id="KW-0326">Glycosidase</keyword>
<dbReference type="PANTHER" id="PTHR34983">
    <property type="entry name" value="ARABINOGALACTAN ENDO-BETA-1,4-GALACTANASE A"/>
    <property type="match status" value="1"/>
</dbReference>
<dbReference type="SUPFAM" id="SSF51445">
    <property type="entry name" value="(Trans)glycosidases"/>
    <property type="match status" value="1"/>
</dbReference>
<dbReference type="Gene3D" id="3.20.20.80">
    <property type="entry name" value="Glycosidases"/>
    <property type="match status" value="1"/>
</dbReference>
<sequence length="568" mass="62160">MKRLKNALLLSITILLALIFSSKTEAQTSLQKQSASSAFVFSKGADVGWLSQMEATGYVFYDTDGTPKDCLQLLKDRGMNTIRLRVWVNPSNDKTNGHCSKAETVAMAVRAQNLGMRVMIDFHYSDSWADPAKQTKPAAWATHTFAQLLDDVYNHTFDVLTDLKTAGVTPEWVQIGNEIPGGMLWPEGSNSTSFSQLSQLLNKGYDATKAINPAIKVVVHIDKGNDNARFRWFFDNITANSVKYDVIGMSYYPYWLGSDYSATIAALGTNLKDMASRYGKEVMVVEVGGDYTLVQNTKDMLIAVISAVKSVPNEKGLGVIYWEPEGEKTWSGYQLNAWQSNGRPSPALDAFKDGAVSEAEQVTINGFVANPVEQGKTVTTNLTYTANTATDYFYVGLFKRNSSGAWMQTIAESTGNQFLIPSTGVNVPSQVTLSIPLATTPSTSLANGEYYDVLVELWTAGWGLKLGSSLSPKLTIAASGSLGVEAKKYDTELVVYPNPVSDTLNIKIPNGKIIKSFKIANILGETIYVKENISNQNVIDVSNLSSGVYILSVNFGNNTNEHIKFQKK</sequence>
<evidence type="ECO:0000256" key="6">
    <source>
        <dbReference type="ARBA" id="ARBA00023295"/>
    </source>
</evidence>
<evidence type="ECO:0000313" key="9">
    <source>
        <dbReference type="EMBL" id="POY39434.1"/>
    </source>
</evidence>
<keyword evidence="10" id="KW-1185">Reference proteome</keyword>
<comment type="caution">
    <text evidence="9">The sequence shown here is derived from an EMBL/GenBank/DDBJ whole genome shotgun (WGS) entry which is preliminary data.</text>
</comment>
<proteinExistence type="inferred from homology"/>
<evidence type="ECO:0000256" key="1">
    <source>
        <dbReference type="ARBA" id="ARBA00001695"/>
    </source>
</evidence>
<feature type="signal peptide" evidence="7">
    <location>
        <begin position="1"/>
        <end position="26"/>
    </location>
</feature>
<dbReference type="AlphaFoldDB" id="A0A2S5AA86"/>
<dbReference type="RefSeq" id="WP_103805973.1">
    <property type="nucleotide sequence ID" value="NZ_PQVG01000005.1"/>
</dbReference>
<accession>A0A2S5AA86</accession>
<dbReference type="Pfam" id="PF07745">
    <property type="entry name" value="Glyco_hydro_53"/>
    <property type="match status" value="1"/>
</dbReference>
<dbReference type="EMBL" id="PQVG01000005">
    <property type="protein sequence ID" value="POY39434.1"/>
    <property type="molecule type" value="Genomic_DNA"/>
</dbReference>